<keyword evidence="2" id="KW-1134">Transmembrane beta strand</keyword>
<feature type="compositionally biased region" description="Polar residues" evidence="3">
    <location>
        <begin position="491"/>
        <end position="501"/>
    </location>
</feature>
<organism evidence="4 5">
    <name type="scientific">Herbaspirillum rubrisubalbicans Os34</name>
    <dbReference type="NCBI Taxonomy" id="1235827"/>
    <lineage>
        <taxon>Bacteria</taxon>
        <taxon>Pseudomonadati</taxon>
        <taxon>Pseudomonadota</taxon>
        <taxon>Betaproteobacteria</taxon>
        <taxon>Burkholderiales</taxon>
        <taxon>Oxalobacteraceae</taxon>
        <taxon>Herbaspirillum</taxon>
    </lineage>
</organism>
<reference evidence="4 5" key="1">
    <citation type="journal article" date="2012" name="J. Bacteriol.">
        <title>Genome sequence of the pathogenic Herbaspirillum seropedicae strain Os34, isolated from rice roots.</title>
        <authorList>
            <person name="Ye W."/>
            <person name="Ye S."/>
            <person name="Liu J."/>
            <person name="Chang S."/>
            <person name="Chen M."/>
            <person name="Zhu B."/>
            <person name="Guo L."/>
            <person name="An Q."/>
        </authorList>
    </citation>
    <scope>NUCLEOTIDE SEQUENCE [LARGE SCALE GENOMIC DNA]</scope>
    <source>
        <strain evidence="4 5">Os34</strain>
    </source>
</reference>
<evidence type="ECO:0000313" key="5">
    <source>
        <dbReference type="Proteomes" id="UP000501648"/>
    </source>
</evidence>
<comment type="similarity">
    <text evidence="1 2">Belongs to the outer membrane factor (OMF) (TC 1.B.17) family.</text>
</comment>
<keyword evidence="2" id="KW-0812">Transmembrane</keyword>
<evidence type="ECO:0000313" key="4">
    <source>
        <dbReference type="EMBL" id="QJQ03615.1"/>
    </source>
</evidence>
<comment type="subcellular location">
    <subcellularLocation>
        <location evidence="2">Cell membrane</location>
        <topology evidence="2">Lipid-anchor</topology>
    </subcellularLocation>
</comment>
<protein>
    <submittedName>
        <fullName evidence="4">RND transporter</fullName>
    </submittedName>
</protein>
<dbReference type="GO" id="GO:0005886">
    <property type="term" value="C:plasma membrane"/>
    <property type="evidence" value="ECO:0007669"/>
    <property type="project" value="UniProtKB-SubCell"/>
</dbReference>
<dbReference type="NCBIfam" id="TIGR01845">
    <property type="entry name" value="outer_NodT"/>
    <property type="match status" value="1"/>
</dbReference>
<keyword evidence="2" id="KW-0449">Lipoprotein</keyword>
<dbReference type="SUPFAM" id="SSF56954">
    <property type="entry name" value="Outer membrane efflux proteins (OEP)"/>
    <property type="match status" value="1"/>
</dbReference>
<dbReference type="AlphaFoldDB" id="A0A6M3ZY77"/>
<dbReference type="PANTHER" id="PTHR30203:SF33">
    <property type="entry name" value="BLR4455 PROTEIN"/>
    <property type="match status" value="1"/>
</dbReference>
<feature type="signal peptide" evidence="2">
    <location>
        <begin position="1"/>
        <end position="24"/>
    </location>
</feature>
<accession>A0A6M3ZY77</accession>
<dbReference type="InterPro" id="IPR003423">
    <property type="entry name" value="OMP_efflux"/>
</dbReference>
<dbReference type="InterPro" id="IPR010131">
    <property type="entry name" value="MdtP/NodT-like"/>
</dbReference>
<evidence type="ECO:0000256" key="2">
    <source>
        <dbReference type="RuleBase" id="RU362097"/>
    </source>
</evidence>
<dbReference type="PROSITE" id="PS51257">
    <property type="entry name" value="PROKAR_LIPOPROTEIN"/>
    <property type="match status" value="1"/>
</dbReference>
<dbReference type="GO" id="GO:0015562">
    <property type="term" value="F:efflux transmembrane transporter activity"/>
    <property type="evidence" value="ECO:0007669"/>
    <property type="project" value="InterPro"/>
</dbReference>
<dbReference type="Proteomes" id="UP000501648">
    <property type="component" value="Chromosome"/>
</dbReference>
<keyword evidence="2" id="KW-0732">Signal</keyword>
<feature type="chain" id="PRO_5027164490" evidence="2">
    <location>
        <begin position="25"/>
        <end position="501"/>
    </location>
</feature>
<gene>
    <name evidence="4" type="ORF">C798_26250</name>
</gene>
<keyword evidence="2" id="KW-0472">Membrane</keyword>
<feature type="region of interest" description="Disordered" evidence="3">
    <location>
        <begin position="475"/>
        <end position="501"/>
    </location>
</feature>
<dbReference type="Gene3D" id="1.20.1600.10">
    <property type="entry name" value="Outer membrane efflux proteins (OEP)"/>
    <property type="match status" value="1"/>
</dbReference>
<evidence type="ECO:0000256" key="1">
    <source>
        <dbReference type="ARBA" id="ARBA00007613"/>
    </source>
</evidence>
<dbReference type="Pfam" id="PF02321">
    <property type="entry name" value="OEP"/>
    <property type="match status" value="2"/>
</dbReference>
<keyword evidence="2" id="KW-0564">Palmitate</keyword>
<dbReference type="RefSeq" id="WP_017455012.1">
    <property type="nucleotide sequence ID" value="NZ_CP008956.1"/>
</dbReference>
<evidence type="ECO:0000256" key="3">
    <source>
        <dbReference type="SAM" id="MobiDB-lite"/>
    </source>
</evidence>
<sequence length="501" mass="53562">MRLRSLLAASTVLTALMLAGCASGPDYVKPAVELPVAWTPEAPWRVMQPQDASPRGPWWERFHDARLNALQQQALAGNQTLAIASARLAQARAQLEVVGAAQSPQVGINTRAARARISANRPLTNYNSPNFATVQNDFALGLNVSYELDFFGRVRRSVEAASASAQQSAADLENTRLLLTAELASNYFNLRELDIELDVVQRAIALQRKALELATSRHDLGATSGLDVAQQQALLDNTLTQVDILGRQRAQYEHAIATLTGTPAPGFTIAPSLAPIALPAIPLGVPSDVLERRPDIAAAERSMAAANAQIGVTSAAFYPSFMLQPGYGVDSRNWGALFNAPSVLWSLGVSASQSLFDAGRLRAGVDFNKAGYAATVVTYRRTVLTAMQEVEDGITGIAALDRAYGQSQSAIASARRVLDIANSRYEGGVTPYLDVITAQQALLNSERQAAQLMGQRLLVSVFLIKALGGDWQERRSQQETGARSVAPAVSAQASLSSQGND</sequence>
<proteinExistence type="inferred from homology"/>
<name>A0A6M3ZY77_9BURK</name>
<dbReference type="Gene3D" id="2.20.200.10">
    <property type="entry name" value="Outer membrane efflux proteins (OEP)"/>
    <property type="match status" value="1"/>
</dbReference>
<dbReference type="PANTHER" id="PTHR30203">
    <property type="entry name" value="OUTER MEMBRANE CATION EFFLUX PROTEIN"/>
    <property type="match status" value="1"/>
</dbReference>
<dbReference type="EMBL" id="CP008956">
    <property type="protein sequence ID" value="QJQ03615.1"/>
    <property type="molecule type" value="Genomic_DNA"/>
</dbReference>